<proteinExistence type="predicted"/>
<dbReference type="PROSITE" id="PS51257">
    <property type="entry name" value="PROKAR_LIPOPROTEIN"/>
    <property type="match status" value="1"/>
</dbReference>
<sequence length="556" mass="62250">MKKNIFYHLIGIILFSIVFSSCVDEKDFDFDRMTPITINPSVQLNKLVSEEISLNDFFNIDSIEGVVLTVQTDPGGEYLEFTYSFDTSVIPSIPVINVNSTNIALPPLNLEGTSYTGDFYFPDLSQSMFTAEVDFPELEHGQTIDSLYLKGGELQISVNSNIDYSSYMIITCDEIRKKSNNESFKDTIYLSQSKRKGSGINSTDLNNYKIILSNNKINFKYRLHIAANGALHNYNIGLNIAINNIQFDAAFGKMGKFDVDFSDNIDIDFFKESSISRFFEGEKFSLEKLFIDFKTETNNGIPSVININQFGVYDKDNVFHDAIGNPTDRVIPVNPASNLNSIGTGTKRVQFNVNLLNLLPQKLSFDASLALNPDNVNCFVVNNPYVKVQADIHIPFKGKLNDLDYDVEFYNDLYEGKNTEDNYADYIKDATIYLDMTNYFPVSIGAELYGIDTNGNEIGKILNFNNGTDDVIINGANVDNHGNIISPSIKKTTISANSTNAAVLKKSKKIKLKLKLNTSSTTDGTKPYIRFKKESKIIINAGIDLKTNISINPFNK</sequence>
<organism evidence="1">
    <name type="scientific">bioreactor metagenome</name>
    <dbReference type="NCBI Taxonomy" id="1076179"/>
    <lineage>
        <taxon>unclassified sequences</taxon>
        <taxon>metagenomes</taxon>
        <taxon>ecological metagenomes</taxon>
    </lineage>
</organism>
<reference evidence="1" key="1">
    <citation type="submission" date="2019-08" db="EMBL/GenBank/DDBJ databases">
        <authorList>
            <person name="Kucharzyk K."/>
            <person name="Murdoch R.W."/>
            <person name="Higgins S."/>
            <person name="Loffler F."/>
        </authorList>
    </citation>
    <scope>NUCLEOTIDE SEQUENCE</scope>
</reference>
<protein>
    <submittedName>
        <fullName evidence="1">Uncharacterized protein</fullName>
    </submittedName>
</protein>
<gene>
    <name evidence="1" type="ORF">SDC9_23377</name>
</gene>
<dbReference type="EMBL" id="VSSQ01000107">
    <property type="protein sequence ID" value="MPL77521.1"/>
    <property type="molecule type" value="Genomic_DNA"/>
</dbReference>
<comment type="caution">
    <text evidence="1">The sequence shown here is derived from an EMBL/GenBank/DDBJ whole genome shotgun (WGS) entry which is preliminary data.</text>
</comment>
<evidence type="ECO:0000313" key="1">
    <source>
        <dbReference type="EMBL" id="MPL77521.1"/>
    </source>
</evidence>
<dbReference type="AlphaFoldDB" id="A0A644UF60"/>
<accession>A0A644UF60</accession>
<name>A0A644UF60_9ZZZZ</name>